<organism evidence="2 3">
    <name type="scientific">Sungouiella intermedia</name>
    <dbReference type="NCBI Taxonomy" id="45354"/>
    <lineage>
        <taxon>Eukaryota</taxon>
        <taxon>Fungi</taxon>
        <taxon>Dikarya</taxon>
        <taxon>Ascomycota</taxon>
        <taxon>Saccharomycotina</taxon>
        <taxon>Pichiomycetes</taxon>
        <taxon>Metschnikowiaceae</taxon>
        <taxon>Sungouiella</taxon>
    </lineage>
</organism>
<dbReference type="OrthoDB" id="4074976at2759"/>
<accession>A0A1L0CTN8</accession>
<evidence type="ECO:0000313" key="2">
    <source>
        <dbReference type="EMBL" id="SGZ46872.1"/>
    </source>
</evidence>
<proteinExistence type="predicted"/>
<evidence type="ECO:0000313" key="3">
    <source>
        <dbReference type="Proteomes" id="UP000182334"/>
    </source>
</evidence>
<dbReference type="EMBL" id="LT635756">
    <property type="protein sequence ID" value="SGZ46872.1"/>
    <property type="molecule type" value="Genomic_DNA"/>
</dbReference>
<gene>
    <name evidence="2" type="ORF">SAMEA4029010_CIC11G00000004710</name>
</gene>
<feature type="region of interest" description="Disordered" evidence="1">
    <location>
        <begin position="627"/>
        <end position="655"/>
    </location>
</feature>
<dbReference type="Proteomes" id="UP000182334">
    <property type="component" value="Chromosome I"/>
</dbReference>
<evidence type="ECO:0000256" key="1">
    <source>
        <dbReference type="SAM" id="MobiDB-lite"/>
    </source>
</evidence>
<reference evidence="2 3" key="1">
    <citation type="submission" date="2016-10" db="EMBL/GenBank/DDBJ databases">
        <authorList>
            <person name="de Groot N.N."/>
        </authorList>
    </citation>
    <scope>NUCLEOTIDE SEQUENCE [LARGE SCALE GENOMIC DNA]</scope>
    <source>
        <strain evidence="2 3">CBS 141442</strain>
    </source>
</reference>
<protein>
    <submittedName>
        <fullName evidence="2">CIC11C00000004710</fullName>
    </submittedName>
</protein>
<dbReference type="AlphaFoldDB" id="A0A1L0CTN8"/>
<feature type="compositionally biased region" description="Polar residues" evidence="1">
    <location>
        <begin position="634"/>
        <end position="655"/>
    </location>
</feature>
<keyword evidence="3" id="KW-1185">Reference proteome</keyword>
<sequence>MDLSLASAHSHLQTLVDRLAVSPGNPTLVTDANNLGPLLHDIVSTSTSVIPDGLLQSLACLVSLTNLPQVSTSFCQVVVAAWTRKLLFPIFESAVSTNDISMPYALPKWWPCQLDASGDGVANTIVPVGNVSCNAPNVANATHCNGAANPPIASAYVHSYSSFWDFVVCLGEEASLQALTELARLAVVVLNAIAAISRPNPLSQPHMPYMSLVNILSTSAPHRDMVMVVVFQMPKIYAQLRDAPTKSDSKVIARCVDLLQGMFIARAAWTTVSLHLLQLSEAAEVQKAYTKEQINALQLAATSPFRLIVDMLNQGRSLKLHRKSIIVPCIHVVAAKLEQWSGSSGNKVEMYDDFNRHCHTQNLIAVLCEFGFLVSQIMLSWSGQDMLIVAPINEIFVPKALPPIAKPDYFLVNAEFSCQDETVDMIQTVDAYADLMLGVTLVMKTLLNVIDDELAATKETAAPPEIAKKLIMKAIEQIYGLLVAATSCCLRFEKLASQGDLPSTPPLISVLCGLVVERIIIFAEKEPFIWITLFNFANDACYADMRLVEVFEELIDGILSKTNITSNLELVECGILLFVTTFSTDVKDRPGISKYSNADPTNMENVEVDSSEYRLIYATQQIKKNTSEGDNIRNLPTTASSVASSRQRANNKFGK</sequence>
<name>A0A1L0CTN8_9ASCO</name>